<dbReference type="Gene3D" id="3.40.30.10">
    <property type="entry name" value="Glutaredoxin"/>
    <property type="match status" value="1"/>
</dbReference>
<comment type="similarity">
    <text evidence="9">Belongs to the peroxiredoxin family. BCP/PrxQ subfamily.</text>
</comment>
<keyword evidence="4" id="KW-0049">Antioxidant</keyword>
<evidence type="ECO:0000256" key="5">
    <source>
        <dbReference type="ARBA" id="ARBA00023002"/>
    </source>
</evidence>
<keyword evidence="7" id="KW-0676">Redox-active center</keyword>
<reference evidence="15" key="1">
    <citation type="journal article" date="2019" name="Int. J. Syst. Evol. Microbiol.">
        <title>The Global Catalogue of Microorganisms (GCM) 10K type strain sequencing project: providing services to taxonomists for standard genome sequencing and annotation.</title>
        <authorList>
            <consortium name="The Broad Institute Genomics Platform"/>
            <consortium name="The Broad Institute Genome Sequencing Center for Infectious Disease"/>
            <person name="Wu L."/>
            <person name="Ma J."/>
        </authorList>
    </citation>
    <scope>NUCLEOTIDE SEQUENCE [LARGE SCALE GENOMIC DNA]</scope>
    <source>
        <strain evidence="15">KCTC 52487</strain>
    </source>
</reference>
<proteinExistence type="inferred from homology"/>
<evidence type="ECO:0000256" key="2">
    <source>
        <dbReference type="ARBA" id="ARBA00013017"/>
    </source>
</evidence>
<evidence type="ECO:0000256" key="10">
    <source>
        <dbReference type="ARBA" id="ARBA00042639"/>
    </source>
</evidence>
<keyword evidence="3 14" id="KW-0575">Peroxidase</keyword>
<dbReference type="SUPFAM" id="SSF52833">
    <property type="entry name" value="Thioredoxin-like"/>
    <property type="match status" value="1"/>
</dbReference>
<dbReference type="CDD" id="cd03017">
    <property type="entry name" value="PRX_BCP"/>
    <property type="match status" value="1"/>
</dbReference>
<feature type="chain" id="PRO_5046830648" description="thioredoxin-dependent peroxiredoxin" evidence="12">
    <location>
        <begin position="22"/>
        <end position="179"/>
    </location>
</feature>
<keyword evidence="5 14" id="KW-0560">Oxidoreductase</keyword>
<evidence type="ECO:0000256" key="6">
    <source>
        <dbReference type="ARBA" id="ARBA00023157"/>
    </source>
</evidence>
<dbReference type="EMBL" id="JBHRSV010000004">
    <property type="protein sequence ID" value="MFC2925511.1"/>
    <property type="molecule type" value="Genomic_DNA"/>
</dbReference>
<dbReference type="InterPro" id="IPR036249">
    <property type="entry name" value="Thioredoxin-like_sf"/>
</dbReference>
<dbReference type="GO" id="GO:0140824">
    <property type="term" value="F:thioredoxin-dependent peroxiredoxin activity"/>
    <property type="evidence" value="ECO:0007669"/>
    <property type="project" value="UniProtKB-EC"/>
</dbReference>
<evidence type="ECO:0000256" key="8">
    <source>
        <dbReference type="ARBA" id="ARBA00032824"/>
    </source>
</evidence>
<evidence type="ECO:0000256" key="3">
    <source>
        <dbReference type="ARBA" id="ARBA00022559"/>
    </source>
</evidence>
<evidence type="ECO:0000256" key="12">
    <source>
        <dbReference type="SAM" id="SignalP"/>
    </source>
</evidence>
<dbReference type="InterPro" id="IPR000866">
    <property type="entry name" value="AhpC/TSA"/>
</dbReference>
<dbReference type="PROSITE" id="PS51352">
    <property type="entry name" value="THIOREDOXIN_2"/>
    <property type="match status" value="1"/>
</dbReference>
<accession>A0ABV6ZVT4</accession>
<comment type="catalytic activity">
    <reaction evidence="11">
        <text>a hydroperoxide + [thioredoxin]-dithiol = an alcohol + [thioredoxin]-disulfide + H2O</text>
        <dbReference type="Rhea" id="RHEA:62620"/>
        <dbReference type="Rhea" id="RHEA-COMP:10698"/>
        <dbReference type="Rhea" id="RHEA-COMP:10700"/>
        <dbReference type="ChEBI" id="CHEBI:15377"/>
        <dbReference type="ChEBI" id="CHEBI:29950"/>
        <dbReference type="ChEBI" id="CHEBI:30879"/>
        <dbReference type="ChEBI" id="CHEBI:35924"/>
        <dbReference type="ChEBI" id="CHEBI:50058"/>
        <dbReference type="EC" id="1.11.1.24"/>
    </reaction>
</comment>
<organism evidence="14 15">
    <name type="scientific">Hyphobacterium vulgare</name>
    <dbReference type="NCBI Taxonomy" id="1736751"/>
    <lineage>
        <taxon>Bacteria</taxon>
        <taxon>Pseudomonadati</taxon>
        <taxon>Pseudomonadota</taxon>
        <taxon>Alphaproteobacteria</taxon>
        <taxon>Maricaulales</taxon>
        <taxon>Maricaulaceae</taxon>
        <taxon>Hyphobacterium</taxon>
    </lineage>
</organism>
<dbReference type="Proteomes" id="UP001595379">
    <property type="component" value="Unassembled WGS sequence"/>
</dbReference>
<feature type="signal peptide" evidence="12">
    <location>
        <begin position="1"/>
        <end position="21"/>
    </location>
</feature>
<dbReference type="EC" id="1.11.1.24" evidence="2"/>
<dbReference type="RefSeq" id="WP_343165427.1">
    <property type="nucleotide sequence ID" value="NZ_JBHRSV010000004.1"/>
</dbReference>
<dbReference type="Pfam" id="PF00578">
    <property type="entry name" value="AhpC-TSA"/>
    <property type="match status" value="1"/>
</dbReference>
<evidence type="ECO:0000256" key="11">
    <source>
        <dbReference type="ARBA" id="ARBA00049091"/>
    </source>
</evidence>
<sequence>MFRQLLAATAFTAVMAAPAAAELQPGEAAPDFTVEGFQAGEPASFHLTEALAEGPVVLFFFPAAYTSGCEAQAASFAESIAEFEALGARVIGVTAGNTDRLAEFSTQHCASAFPVFAVADGMIGDYEAGWLLRPGWTSRTTYVIGTDQTIAMTYTEMSPYEHVDRSLTALREMQGGTDE</sequence>
<feature type="domain" description="Thioredoxin" evidence="13">
    <location>
        <begin position="23"/>
        <end position="172"/>
    </location>
</feature>
<evidence type="ECO:0000313" key="14">
    <source>
        <dbReference type="EMBL" id="MFC2925511.1"/>
    </source>
</evidence>
<dbReference type="InterPro" id="IPR013766">
    <property type="entry name" value="Thioredoxin_domain"/>
</dbReference>
<name>A0ABV6ZVT4_9PROT</name>
<dbReference type="PANTHER" id="PTHR42801:SF8">
    <property type="entry name" value="PEROXIREDOXIN RV1608C-RELATED"/>
    <property type="match status" value="1"/>
</dbReference>
<keyword evidence="15" id="KW-1185">Reference proteome</keyword>
<keyword evidence="12" id="KW-0732">Signal</keyword>
<evidence type="ECO:0000256" key="1">
    <source>
        <dbReference type="ARBA" id="ARBA00003330"/>
    </source>
</evidence>
<evidence type="ECO:0000259" key="13">
    <source>
        <dbReference type="PROSITE" id="PS51352"/>
    </source>
</evidence>
<evidence type="ECO:0000256" key="7">
    <source>
        <dbReference type="ARBA" id="ARBA00023284"/>
    </source>
</evidence>
<comment type="caution">
    <text evidence="14">The sequence shown here is derived from an EMBL/GenBank/DDBJ whole genome shotgun (WGS) entry which is preliminary data.</text>
</comment>
<evidence type="ECO:0000256" key="9">
    <source>
        <dbReference type="ARBA" id="ARBA00038489"/>
    </source>
</evidence>
<comment type="function">
    <text evidence="1">Thiol-specific peroxidase that catalyzes the reduction of hydrogen peroxide and organic hydroperoxides to water and alcohols, respectively. Plays a role in cell protection against oxidative stress by detoxifying peroxides and as sensor of hydrogen peroxide-mediated signaling events.</text>
</comment>
<evidence type="ECO:0000313" key="15">
    <source>
        <dbReference type="Proteomes" id="UP001595379"/>
    </source>
</evidence>
<gene>
    <name evidence="14" type="ORF">ACFOOR_05285</name>
</gene>
<protein>
    <recommendedName>
        <fullName evidence="2">thioredoxin-dependent peroxiredoxin</fullName>
        <ecNumber evidence="2">1.11.1.24</ecNumber>
    </recommendedName>
    <alternativeName>
        <fullName evidence="8">Thioredoxin peroxidase</fullName>
    </alternativeName>
    <alternativeName>
        <fullName evidence="10">Thioredoxin-dependent peroxiredoxin Bcp</fullName>
    </alternativeName>
</protein>
<dbReference type="InterPro" id="IPR050924">
    <property type="entry name" value="Peroxiredoxin_BCP/PrxQ"/>
</dbReference>
<dbReference type="PANTHER" id="PTHR42801">
    <property type="entry name" value="THIOREDOXIN-DEPENDENT PEROXIDE REDUCTASE"/>
    <property type="match status" value="1"/>
</dbReference>
<evidence type="ECO:0000256" key="4">
    <source>
        <dbReference type="ARBA" id="ARBA00022862"/>
    </source>
</evidence>
<keyword evidence="6" id="KW-1015">Disulfide bond</keyword>